<keyword evidence="3" id="KW-1185">Reference proteome</keyword>
<name>A0A0T5PDY1_9RHOB</name>
<evidence type="ECO:0000313" key="3">
    <source>
        <dbReference type="Proteomes" id="UP000051401"/>
    </source>
</evidence>
<dbReference type="STRING" id="540747.SAMN04488031_102443"/>
<protein>
    <recommendedName>
        <fullName evidence="5">Asp/Glu racemase</fullName>
    </recommendedName>
</protein>
<evidence type="ECO:0000313" key="4">
    <source>
        <dbReference type="Proteomes" id="UP000325785"/>
    </source>
</evidence>
<dbReference type="EMBL" id="LAXI01000001">
    <property type="protein sequence ID" value="KRS19465.1"/>
    <property type="molecule type" value="Genomic_DNA"/>
</dbReference>
<dbReference type="KEGG" id="rid:RIdsm_05058"/>
<reference evidence="1 3" key="1">
    <citation type="submission" date="2015-04" db="EMBL/GenBank/DDBJ databases">
        <title>The draft genome sequence of Roseovarius indicus B108T.</title>
        <authorList>
            <person name="Li G."/>
            <person name="Lai Q."/>
            <person name="Shao Z."/>
            <person name="Yan P."/>
        </authorList>
    </citation>
    <scope>NUCLEOTIDE SEQUENCE [LARGE SCALE GENOMIC DNA]</scope>
    <source>
        <strain evidence="1 3">B108</strain>
    </source>
</reference>
<evidence type="ECO:0000313" key="1">
    <source>
        <dbReference type="EMBL" id="KRS19465.1"/>
    </source>
</evidence>
<dbReference type="Proteomes" id="UP000051401">
    <property type="component" value="Unassembled WGS sequence"/>
</dbReference>
<dbReference type="EMBL" id="CP031598">
    <property type="protein sequence ID" value="QEW29215.1"/>
    <property type="molecule type" value="Genomic_DNA"/>
</dbReference>
<dbReference type="AlphaFoldDB" id="A0A0T5PDY1"/>
<sequence>MGAVMTVTLLHTAEGHRARFEALRDRIAPGEDLRQEVREDWLERAQAGVTPELDAEIAEAVAAAEGVVICTCTTIGPAAEKAGAIRVDWPMMREAAKIGGPVLLAYGLESTWGPSLALLERALAAEGREAVVHPMPMMRFWPLFEAGETEAFAAVIAGEVRKVIESGREIGCVVLAQVSMAGAAELLGDLSVPVLASPELALRAGLEA</sequence>
<dbReference type="Proteomes" id="UP000325785">
    <property type="component" value="Chromosome"/>
</dbReference>
<proteinExistence type="predicted"/>
<accession>A0A0T5PDY1</accession>
<evidence type="ECO:0000313" key="2">
    <source>
        <dbReference type="EMBL" id="QEW29215.1"/>
    </source>
</evidence>
<reference evidence="2 4" key="2">
    <citation type="submission" date="2018-08" db="EMBL/GenBank/DDBJ databases">
        <title>Genetic Globetrotter - A new plasmid hitch-hiking vast phylogenetic and geographic distances.</title>
        <authorList>
            <person name="Vollmers J."/>
            <person name="Petersen J."/>
        </authorList>
    </citation>
    <scope>NUCLEOTIDE SEQUENCE [LARGE SCALE GENOMIC DNA]</scope>
    <source>
        <strain evidence="2 4">DSM 26383</strain>
    </source>
</reference>
<gene>
    <name evidence="2" type="ORF">RIdsm_05058</name>
    <name evidence="1" type="ORF">XM52_01065</name>
</gene>
<evidence type="ECO:0008006" key="5">
    <source>
        <dbReference type="Google" id="ProtNLM"/>
    </source>
</evidence>
<dbReference type="PATRIC" id="fig|540747.5.peg.215"/>
<organism evidence="1 3">
    <name type="scientific">Roseovarius indicus</name>
    <dbReference type="NCBI Taxonomy" id="540747"/>
    <lineage>
        <taxon>Bacteria</taxon>
        <taxon>Pseudomonadati</taxon>
        <taxon>Pseudomonadota</taxon>
        <taxon>Alphaproteobacteria</taxon>
        <taxon>Rhodobacterales</taxon>
        <taxon>Roseobacteraceae</taxon>
        <taxon>Roseovarius</taxon>
    </lineage>
</organism>